<keyword evidence="6" id="KW-0614">Plasmid</keyword>
<dbReference type="Gene3D" id="3.30.572.10">
    <property type="entry name" value="Thymidylate synthase/dCMP hydroxymethylase domain"/>
    <property type="match status" value="1"/>
</dbReference>
<organism evidence="6 7">
    <name type="scientific">Methylibium petroleiphilum (strain ATCC BAA-1232 / LMG 22953 / PM1)</name>
    <dbReference type="NCBI Taxonomy" id="420662"/>
    <lineage>
        <taxon>Bacteria</taxon>
        <taxon>Pseudomonadati</taxon>
        <taxon>Pseudomonadota</taxon>
        <taxon>Betaproteobacteria</taxon>
        <taxon>Burkholderiales</taxon>
        <taxon>Sphaerotilaceae</taxon>
        <taxon>Methylibium</taxon>
    </lineage>
</organism>
<dbReference type="InterPro" id="IPR023451">
    <property type="entry name" value="Thymidate_synth/dCMP_Mease_dom"/>
</dbReference>
<dbReference type="EC" id="2.1.1.45" evidence="1 4"/>
<evidence type="ECO:0000256" key="1">
    <source>
        <dbReference type="ARBA" id="ARBA00011947"/>
    </source>
</evidence>
<dbReference type="HOGENOM" id="CLU_021669_0_1_4"/>
<evidence type="ECO:0000313" key="7">
    <source>
        <dbReference type="Proteomes" id="UP000000366"/>
    </source>
</evidence>
<proteinExistence type="predicted"/>
<evidence type="ECO:0000259" key="5">
    <source>
        <dbReference type="Pfam" id="PF00303"/>
    </source>
</evidence>
<dbReference type="GO" id="GO:0004799">
    <property type="term" value="F:thymidylate synthase activity"/>
    <property type="evidence" value="ECO:0007669"/>
    <property type="project" value="UniProtKB-UniRule"/>
</dbReference>
<evidence type="ECO:0000313" key="6">
    <source>
        <dbReference type="EMBL" id="ABM96916.1"/>
    </source>
</evidence>
<keyword evidence="3 6" id="KW-0808">Transferase</keyword>
<dbReference type="InterPro" id="IPR000398">
    <property type="entry name" value="Thymidylate_synthase"/>
</dbReference>
<sequence>MQQFHDMLQHILDHGSRQLNARTGEEVLFVPGYTLRFDMADGFPAITTKQLFFKMAKGELFGFFRGFTSAAQFREIGCTVWNDNANKTKAWLANPYRQGEDDLGRFGYLQWTDWRDWREATTPAQRDEMLAQGYEVRAHDAERGVWILRRSINQLETSLHAVMTNPSDRGIILSGWNPAEIDQGALRSCHVSYMLQVDVATGTLHLTLWQRSFDAPLAYNVAIGAMYLEIMARLAGLKAGTFTHFISDAHIYAKHIPGVKEMLAREHFPQPTLDLGNIPTLTSAAEIPGIFATLDPNQVKLVNYQHHPKIAFEMTP</sequence>
<dbReference type="GO" id="GO:0005829">
    <property type="term" value="C:cytosol"/>
    <property type="evidence" value="ECO:0007669"/>
    <property type="project" value="TreeGrafter"/>
</dbReference>
<gene>
    <name evidence="6" type="ordered locus">Mpe_B0137</name>
</gene>
<dbReference type="KEGG" id="mpt:Mpe_B0137"/>
<evidence type="ECO:0000256" key="4">
    <source>
        <dbReference type="NCBIfam" id="TIGR03284"/>
    </source>
</evidence>
<dbReference type="SUPFAM" id="SSF55831">
    <property type="entry name" value="Thymidylate synthase/dCMP hydroxymethylase"/>
    <property type="match status" value="1"/>
</dbReference>
<geneLocation type="plasmid" evidence="6 7">
    <name>RPME01</name>
</geneLocation>
<protein>
    <recommendedName>
        <fullName evidence="1 4">Thymidylate synthase</fullName>
        <ecNumber evidence="1 4">2.1.1.45</ecNumber>
    </recommendedName>
</protein>
<accession>A2SMX7</accession>
<evidence type="ECO:0000256" key="2">
    <source>
        <dbReference type="ARBA" id="ARBA00022603"/>
    </source>
</evidence>
<dbReference type="Pfam" id="PF00303">
    <property type="entry name" value="Thymidylat_synt"/>
    <property type="match status" value="1"/>
</dbReference>
<dbReference type="AlphaFoldDB" id="A2SMX7"/>
<dbReference type="InterPro" id="IPR036926">
    <property type="entry name" value="Thymidate_synth/dCMP_Mease_sf"/>
</dbReference>
<dbReference type="PRINTS" id="PR00108">
    <property type="entry name" value="THYMDSNTHASE"/>
</dbReference>
<dbReference type="PANTHER" id="PTHR11548">
    <property type="entry name" value="THYMIDYLATE SYNTHASE 1"/>
    <property type="match status" value="1"/>
</dbReference>
<dbReference type="InterPro" id="IPR045097">
    <property type="entry name" value="Thymidate_synth/dCMP_Mease"/>
</dbReference>
<evidence type="ECO:0000256" key="3">
    <source>
        <dbReference type="ARBA" id="ARBA00022679"/>
    </source>
</evidence>
<dbReference type="EMBL" id="CP000556">
    <property type="protein sequence ID" value="ABM96916.1"/>
    <property type="molecule type" value="Genomic_DNA"/>
</dbReference>
<dbReference type="NCBIfam" id="TIGR03284">
    <property type="entry name" value="thym_sym"/>
    <property type="match status" value="1"/>
</dbReference>
<feature type="domain" description="Thymidylate synthase/dCMP hydroxymethylase" evidence="5">
    <location>
        <begin position="2"/>
        <end position="315"/>
    </location>
</feature>
<name>A2SMX7_METPP</name>
<keyword evidence="2 6" id="KW-0489">Methyltransferase</keyword>
<dbReference type="eggNOG" id="COG0207">
    <property type="taxonomic scope" value="Bacteria"/>
</dbReference>
<reference evidence="6 7" key="1">
    <citation type="journal article" date="2007" name="J. Bacteriol.">
        <title>Whole-genome analysis of the methyl tert-butyl ether-degrading beta-proteobacterium Methylibium petroleiphilum PM1.</title>
        <authorList>
            <person name="Kane S.R."/>
            <person name="Chakicherla A.Y."/>
            <person name="Chain P.S.G."/>
            <person name="Schmidt R."/>
            <person name="Shin M.W."/>
            <person name="Legler T.C."/>
            <person name="Scow K.M."/>
            <person name="Larimer F.W."/>
            <person name="Lucas S.M."/>
            <person name="Richardson P.M."/>
            <person name="Hristova K.R."/>
        </authorList>
    </citation>
    <scope>NUCLEOTIDE SEQUENCE [LARGE SCALE GENOMIC DNA]</scope>
    <source>
        <strain evidence="7">ATCC BAA-1232 / LMG 22953 / PM1</strain>
        <plasmid evidence="6 7">RPME01</plasmid>
    </source>
</reference>
<dbReference type="CDD" id="cd00351">
    <property type="entry name" value="TS_Pyrimidine_HMase"/>
    <property type="match status" value="1"/>
</dbReference>
<dbReference type="PANTHER" id="PTHR11548:SF9">
    <property type="entry name" value="THYMIDYLATE SYNTHASE"/>
    <property type="match status" value="1"/>
</dbReference>
<dbReference type="GO" id="GO:0032259">
    <property type="term" value="P:methylation"/>
    <property type="evidence" value="ECO:0007669"/>
    <property type="project" value="UniProtKB-KW"/>
</dbReference>
<dbReference type="GO" id="GO:0006231">
    <property type="term" value="P:dTMP biosynthetic process"/>
    <property type="evidence" value="ECO:0007669"/>
    <property type="project" value="InterPro"/>
</dbReference>
<keyword evidence="7" id="KW-1185">Reference proteome</keyword>
<dbReference type="Proteomes" id="UP000000366">
    <property type="component" value="Plasmid RPME01"/>
</dbReference>